<sequence>MEKRIIGIDVARGLAIIGMILVNFKIAFGGLGNEWIRTMVGLLEGKAAATFVVLAGVGIAFISNSAVESNNAQKLTKVRARIFKRALFLFIVGLIYLPLWPADILHFYGVYMLITLLVLPVSNSMIVGLAVCIVALYPLLMALWNYDAGWNYETLEYTGFWTVKGFLNNLFYNGFHPVFPWVAFMLVGVWFGRQDLRNERFLLKSAGISSGIFVCTVVLSRLFIAGFSFAGQEEVEALFGTSPMPPLPFYMISGSSIAITVISVCILLSSKFEHTTMIQSLKNTGQLALTFYVAHVVIGMVVMDLISQNTMGAFSIEFSLGYALVFSVACIVFANVWKRKQPHGPLEGLMRKVTG</sequence>
<evidence type="ECO:0000313" key="5">
    <source>
        <dbReference type="Proteomes" id="UP001403385"/>
    </source>
</evidence>
<protein>
    <submittedName>
        <fullName evidence="4">Heparan-alpha-glucosaminide N-acetyltransferase domain-containing protein</fullName>
    </submittedName>
</protein>
<dbReference type="PANTHER" id="PTHR30590:SF3">
    <property type="entry name" value="HYPOTHETICAL MEMBRANE SPANNING PROTEIN"/>
    <property type="match status" value="1"/>
</dbReference>
<feature type="transmembrane region" description="Helical" evidence="1">
    <location>
        <begin position="105"/>
        <end position="121"/>
    </location>
</feature>
<dbReference type="Pfam" id="PF07786">
    <property type="entry name" value="HGSNAT_cat"/>
    <property type="match status" value="1"/>
</dbReference>
<feature type="domain" description="Heparan-alpha-glucosaminide N-acetyltransferase catalytic" evidence="3">
    <location>
        <begin position="4"/>
        <end position="201"/>
    </location>
</feature>
<gene>
    <name evidence="4" type="ORF">AAG747_25510</name>
</gene>
<feature type="transmembrane region" description="Helical" evidence="1">
    <location>
        <begin position="126"/>
        <end position="146"/>
    </location>
</feature>
<keyword evidence="5" id="KW-1185">Reference proteome</keyword>
<feature type="domain" description="DUF418" evidence="2">
    <location>
        <begin position="248"/>
        <end position="354"/>
    </location>
</feature>
<feature type="transmembrane region" description="Helical" evidence="1">
    <location>
        <begin position="289"/>
        <end position="307"/>
    </location>
</feature>
<feature type="transmembrane region" description="Helical" evidence="1">
    <location>
        <begin position="43"/>
        <end position="62"/>
    </location>
</feature>
<evidence type="ECO:0000256" key="1">
    <source>
        <dbReference type="SAM" id="Phobius"/>
    </source>
</evidence>
<dbReference type="PANTHER" id="PTHR30590">
    <property type="entry name" value="INNER MEMBRANE PROTEIN"/>
    <property type="match status" value="1"/>
</dbReference>
<evidence type="ECO:0000259" key="3">
    <source>
        <dbReference type="Pfam" id="PF07786"/>
    </source>
</evidence>
<keyword evidence="1" id="KW-1133">Transmembrane helix</keyword>
<proteinExistence type="predicted"/>
<feature type="transmembrane region" description="Helical" evidence="1">
    <location>
        <begin position="211"/>
        <end position="229"/>
    </location>
</feature>
<dbReference type="InterPro" id="IPR012429">
    <property type="entry name" value="HGSNAT_cat"/>
</dbReference>
<dbReference type="RefSeq" id="WP_346824082.1">
    <property type="nucleotide sequence ID" value="NZ_JBDKWZ010000021.1"/>
</dbReference>
<dbReference type="AlphaFoldDB" id="A0AAW9SKN5"/>
<dbReference type="Pfam" id="PF04235">
    <property type="entry name" value="DUF418"/>
    <property type="match status" value="1"/>
</dbReference>
<dbReference type="Proteomes" id="UP001403385">
    <property type="component" value="Unassembled WGS sequence"/>
</dbReference>
<feature type="transmembrane region" description="Helical" evidence="1">
    <location>
        <begin position="319"/>
        <end position="337"/>
    </location>
</feature>
<organism evidence="4 5">
    <name type="scientific">Rapidithrix thailandica</name>
    <dbReference type="NCBI Taxonomy" id="413964"/>
    <lineage>
        <taxon>Bacteria</taxon>
        <taxon>Pseudomonadati</taxon>
        <taxon>Bacteroidota</taxon>
        <taxon>Cytophagia</taxon>
        <taxon>Cytophagales</taxon>
        <taxon>Flammeovirgaceae</taxon>
        <taxon>Rapidithrix</taxon>
    </lineage>
</organism>
<feature type="transmembrane region" description="Helical" evidence="1">
    <location>
        <begin position="82"/>
        <end position="99"/>
    </location>
</feature>
<reference evidence="4 5" key="1">
    <citation type="submission" date="2024-04" db="EMBL/GenBank/DDBJ databases">
        <title>Novel genus in family Flammeovirgaceae.</title>
        <authorList>
            <person name="Nguyen T.H."/>
            <person name="Vuong T.Q."/>
            <person name="Le H."/>
            <person name="Kim S.-G."/>
        </authorList>
    </citation>
    <scope>NUCLEOTIDE SEQUENCE [LARGE SCALE GENOMIC DNA]</scope>
    <source>
        <strain evidence="4 5">JCM 23209</strain>
    </source>
</reference>
<dbReference type="EMBL" id="JBDKWZ010000021">
    <property type="protein sequence ID" value="MEN7551301.1"/>
    <property type="molecule type" value="Genomic_DNA"/>
</dbReference>
<feature type="transmembrane region" description="Helical" evidence="1">
    <location>
        <begin position="12"/>
        <end position="31"/>
    </location>
</feature>
<dbReference type="InterPro" id="IPR007349">
    <property type="entry name" value="DUF418"/>
</dbReference>
<feature type="transmembrane region" description="Helical" evidence="1">
    <location>
        <begin position="249"/>
        <end position="268"/>
    </location>
</feature>
<name>A0AAW9SKN5_9BACT</name>
<comment type="caution">
    <text evidence="4">The sequence shown here is derived from an EMBL/GenBank/DDBJ whole genome shotgun (WGS) entry which is preliminary data.</text>
</comment>
<evidence type="ECO:0000259" key="2">
    <source>
        <dbReference type="Pfam" id="PF04235"/>
    </source>
</evidence>
<keyword evidence="1" id="KW-0812">Transmembrane</keyword>
<keyword evidence="1" id="KW-0472">Membrane</keyword>
<feature type="transmembrane region" description="Helical" evidence="1">
    <location>
        <begin position="170"/>
        <end position="191"/>
    </location>
</feature>
<dbReference type="InterPro" id="IPR052529">
    <property type="entry name" value="Bact_Transport_Assoc"/>
</dbReference>
<accession>A0AAW9SKN5</accession>
<evidence type="ECO:0000313" key="4">
    <source>
        <dbReference type="EMBL" id="MEN7551301.1"/>
    </source>
</evidence>